<organism evidence="2 3">
    <name type="scientific">Aeoliella mucimassa</name>
    <dbReference type="NCBI Taxonomy" id="2527972"/>
    <lineage>
        <taxon>Bacteria</taxon>
        <taxon>Pseudomonadati</taxon>
        <taxon>Planctomycetota</taxon>
        <taxon>Planctomycetia</taxon>
        <taxon>Pirellulales</taxon>
        <taxon>Lacipirellulaceae</taxon>
        <taxon>Aeoliella</taxon>
    </lineage>
</organism>
<dbReference type="AlphaFoldDB" id="A0A518ALT0"/>
<dbReference type="PANTHER" id="PTHR12526:SF636">
    <property type="entry name" value="BLL3647 PROTEIN"/>
    <property type="match status" value="1"/>
</dbReference>
<dbReference type="KEGG" id="amuc:Pan181_18670"/>
<evidence type="ECO:0000313" key="3">
    <source>
        <dbReference type="Proteomes" id="UP000315750"/>
    </source>
</evidence>
<proteinExistence type="predicted"/>
<evidence type="ECO:0000259" key="1">
    <source>
        <dbReference type="Pfam" id="PF13439"/>
    </source>
</evidence>
<feature type="domain" description="Glycosyltransferase subfamily 4-like N-terminal" evidence="1">
    <location>
        <begin position="53"/>
        <end position="216"/>
    </location>
</feature>
<dbReference type="Pfam" id="PF13439">
    <property type="entry name" value="Glyco_transf_4"/>
    <property type="match status" value="1"/>
</dbReference>
<dbReference type="Pfam" id="PF13692">
    <property type="entry name" value="Glyco_trans_1_4"/>
    <property type="match status" value="1"/>
</dbReference>
<name>A0A518ALT0_9BACT</name>
<dbReference type="Gene3D" id="3.40.50.2000">
    <property type="entry name" value="Glycogen Phosphorylase B"/>
    <property type="match status" value="2"/>
</dbReference>
<dbReference type="InterPro" id="IPR028098">
    <property type="entry name" value="Glyco_trans_4-like_N"/>
</dbReference>
<dbReference type="RefSeq" id="WP_145246503.1">
    <property type="nucleotide sequence ID" value="NZ_CP036278.1"/>
</dbReference>
<dbReference type="CDD" id="cd03801">
    <property type="entry name" value="GT4_PimA-like"/>
    <property type="match status" value="1"/>
</dbReference>
<dbReference type="EMBL" id="CP036278">
    <property type="protein sequence ID" value="QDU55674.1"/>
    <property type="molecule type" value="Genomic_DNA"/>
</dbReference>
<evidence type="ECO:0000313" key="2">
    <source>
        <dbReference type="EMBL" id="QDU55674.1"/>
    </source>
</evidence>
<sequence length="409" mass="46357">MHVAVVDEWLPYPVDCGKKLRSFHLLAPLARTHRITYLAPRSGYREQDDLAQQAMTDAGFKVVWIEQQVPPNSGLMFAPRLAKNFFSPYPYSVDRHINRQMQVQVEQLDREGDVDLWHAEWTPYVENLRGFVSKPWIINAHNVESLIWQRYRDVQRNRMKAWYFNMQYQRFEAYEQRAFQEASCVVTCTDDDATIARTTMNAENVQVVSNGVDTSRFTTDSINRDHNELLFLGSLAWRPNLDAVKLLLDSIFPAIRVQLPKTRLTIVGFEPPSWLVSRVAQLPNVELYGNAPQVEPFLERAGAMVVPLRIGGGSRIKILEALGAACPVISTAVGAEGLHLQPTTDIVIANTVESFADTTVKALANYRALLQTAHSGRNVVRARYEWSSLAEQLGEIWEMQLATEGMLAV</sequence>
<dbReference type="SUPFAM" id="SSF53756">
    <property type="entry name" value="UDP-Glycosyltransferase/glycogen phosphorylase"/>
    <property type="match status" value="1"/>
</dbReference>
<accession>A0A518ALT0</accession>
<reference evidence="2 3" key="1">
    <citation type="submission" date="2019-02" db="EMBL/GenBank/DDBJ databases">
        <title>Deep-cultivation of Planctomycetes and their phenomic and genomic characterization uncovers novel biology.</title>
        <authorList>
            <person name="Wiegand S."/>
            <person name="Jogler M."/>
            <person name="Boedeker C."/>
            <person name="Pinto D."/>
            <person name="Vollmers J."/>
            <person name="Rivas-Marin E."/>
            <person name="Kohn T."/>
            <person name="Peeters S.H."/>
            <person name="Heuer A."/>
            <person name="Rast P."/>
            <person name="Oberbeckmann S."/>
            <person name="Bunk B."/>
            <person name="Jeske O."/>
            <person name="Meyerdierks A."/>
            <person name="Storesund J.E."/>
            <person name="Kallscheuer N."/>
            <person name="Luecker S."/>
            <person name="Lage O.M."/>
            <person name="Pohl T."/>
            <person name="Merkel B.J."/>
            <person name="Hornburger P."/>
            <person name="Mueller R.-W."/>
            <person name="Bruemmer F."/>
            <person name="Labrenz M."/>
            <person name="Spormann A.M."/>
            <person name="Op den Camp H."/>
            <person name="Overmann J."/>
            <person name="Amann R."/>
            <person name="Jetten M.S.M."/>
            <person name="Mascher T."/>
            <person name="Medema M.H."/>
            <person name="Devos D.P."/>
            <person name="Kaster A.-K."/>
            <person name="Ovreas L."/>
            <person name="Rohde M."/>
            <person name="Galperin M.Y."/>
            <person name="Jogler C."/>
        </authorList>
    </citation>
    <scope>NUCLEOTIDE SEQUENCE [LARGE SCALE GENOMIC DNA]</scope>
    <source>
        <strain evidence="2 3">Pan181</strain>
    </source>
</reference>
<dbReference type="GO" id="GO:0016757">
    <property type="term" value="F:glycosyltransferase activity"/>
    <property type="evidence" value="ECO:0007669"/>
    <property type="project" value="UniProtKB-ARBA"/>
</dbReference>
<protein>
    <recommendedName>
        <fullName evidence="1">Glycosyltransferase subfamily 4-like N-terminal domain-containing protein</fullName>
    </recommendedName>
</protein>
<dbReference type="Proteomes" id="UP000315750">
    <property type="component" value="Chromosome"/>
</dbReference>
<dbReference type="PANTHER" id="PTHR12526">
    <property type="entry name" value="GLYCOSYLTRANSFERASE"/>
    <property type="match status" value="1"/>
</dbReference>
<dbReference type="OrthoDB" id="9807209at2"/>
<gene>
    <name evidence="2" type="ORF">Pan181_18670</name>
</gene>
<keyword evidence="3" id="KW-1185">Reference proteome</keyword>